<dbReference type="InterPro" id="IPR044161">
    <property type="entry name" value="SPS"/>
</dbReference>
<organism evidence="4 5">
    <name type="scientific">Panicum virgatum</name>
    <name type="common">Blackwell switchgrass</name>
    <dbReference type="NCBI Taxonomy" id="38727"/>
    <lineage>
        <taxon>Eukaryota</taxon>
        <taxon>Viridiplantae</taxon>
        <taxon>Streptophyta</taxon>
        <taxon>Embryophyta</taxon>
        <taxon>Tracheophyta</taxon>
        <taxon>Spermatophyta</taxon>
        <taxon>Magnoliopsida</taxon>
        <taxon>Liliopsida</taxon>
        <taxon>Poales</taxon>
        <taxon>Poaceae</taxon>
        <taxon>PACMAD clade</taxon>
        <taxon>Panicoideae</taxon>
        <taxon>Panicodae</taxon>
        <taxon>Paniceae</taxon>
        <taxon>Panicinae</taxon>
        <taxon>Panicum</taxon>
        <taxon>Panicum sect. Hiantes</taxon>
    </lineage>
</organism>
<comment type="caution">
    <text evidence="4">The sequence shown here is derived from an EMBL/GenBank/DDBJ whole genome shotgun (WGS) entry which is preliminary data.</text>
</comment>
<evidence type="ECO:0000256" key="1">
    <source>
        <dbReference type="ARBA" id="ARBA00022676"/>
    </source>
</evidence>
<reference evidence="4" key="1">
    <citation type="submission" date="2020-05" db="EMBL/GenBank/DDBJ databases">
        <title>WGS assembly of Panicum virgatum.</title>
        <authorList>
            <person name="Lovell J.T."/>
            <person name="Jenkins J."/>
            <person name="Shu S."/>
            <person name="Juenger T.E."/>
            <person name="Schmutz J."/>
        </authorList>
    </citation>
    <scope>NUCLEOTIDE SEQUENCE</scope>
    <source>
        <strain evidence="4">AP13</strain>
    </source>
</reference>
<dbReference type="Pfam" id="PF05116">
    <property type="entry name" value="S6PP"/>
    <property type="match status" value="1"/>
</dbReference>
<evidence type="ECO:0000256" key="2">
    <source>
        <dbReference type="ARBA" id="ARBA00022679"/>
    </source>
</evidence>
<name>A0A8T0USE0_PANVG</name>
<evidence type="ECO:0000313" key="4">
    <source>
        <dbReference type="EMBL" id="KAG2627101.1"/>
    </source>
</evidence>
<dbReference type="PANTHER" id="PTHR46039">
    <property type="entry name" value="SUCROSE-PHOSPHATE SYNTHASE 3-RELATED"/>
    <property type="match status" value="1"/>
</dbReference>
<dbReference type="AlphaFoldDB" id="A0A8T0USE0"/>
<protein>
    <recommendedName>
        <fullName evidence="3">Sucrose phosphatase-like domain-containing protein</fullName>
    </recommendedName>
</protein>
<dbReference type="GO" id="GO:0016757">
    <property type="term" value="F:glycosyltransferase activity"/>
    <property type="evidence" value="ECO:0007669"/>
    <property type="project" value="UniProtKB-KW"/>
</dbReference>
<keyword evidence="2" id="KW-0808">Transferase</keyword>
<dbReference type="EMBL" id="CM029041">
    <property type="protein sequence ID" value="KAG2627101.1"/>
    <property type="molecule type" value="Genomic_DNA"/>
</dbReference>
<dbReference type="OrthoDB" id="784855at2759"/>
<evidence type="ECO:0000259" key="3">
    <source>
        <dbReference type="Pfam" id="PF05116"/>
    </source>
</evidence>
<gene>
    <name evidence="4" type="ORF">PVAP13_3KG226913</name>
</gene>
<keyword evidence="5" id="KW-1185">Reference proteome</keyword>
<dbReference type="InterPro" id="IPR006380">
    <property type="entry name" value="SPP-like_dom"/>
</dbReference>
<dbReference type="PANTHER" id="PTHR46039:SF5">
    <property type="entry name" value="SUCROSE-PHOSPHATE SYNTHASE 3-RELATED"/>
    <property type="match status" value="1"/>
</dbReference>
<evidence type="ECO:0000313" key="5">
    <source>
        <dbReference type="Proteomes" id="UP000823388"/>
    </source>
</evidence>
<feature type="domain" description="Sucrose phosphatase-like" evidence="3">
    <location>
        <begin position="2"/>
        <end position="81"/>
    </location>
</feature>
<keyword evidence="1" id="KW-0328">Glycosyltransferase</keyword>
<dbReference type="Proteomes" id="UP000823388">
    <property type="component" value="Chromosome 3K"/>
</dbReference>
<accession>A0A8T0USE0</accession>
<sequence length="132" mass="14804">MRERLRMRGLRCHIMYCRNSTRLQVVPLLASRSQALRYLFVRWGLSVGNMYLITGEHGDTDQEEMLSGLHKTVILRAVTEKGSEALLRSSGSYHRTDVVPSESPLVSYTDGDLKADEIMGALKQVSKTSSGM</sequence>
<proteinExistence type="predicted"/>